<reference evidence="2 3" key="1">
    <citation type="submission" date="2023-06" db="EMBL/GenBank/DDBJ databases">
        <title>Genome sequence of Methanimicrococcus sp. At1.</title>
        <authorList>
            <person name="Protasov E."/>
            <person name="Platt K."/>
            <person name="Poehlein A."/>
            <person name="Daniel R."/>
            <person name="Brune A."/>
        </authorList>
    </citation>
    <scope>NUCLEOTIDE SEQUENCE [LARGE SCALE GENOMIC DNA]</scope>
    <source>
        <strain evidence="2 3">At1</strain>
    </source>
</reference>
<dbReference type="SUPFAM" id="SSF54593">
    <property type="entry name" value="Glyoxalase/Bleomycin resistance protein/Dihydroxybiphenyl dioxygenase"/>
    <property type="match status" value="1"/>
</dbReference>
<organism evidence="2 3">
    <name type="scientific">Methanimicrococcus hacksteinii</name>
    <dbReference type="NCBI Taxonomy" id="3028293"/>
    <lineage>
        <taxon>Archaea</taxon>
        <taxon>Methanobacteriati</taxon>
        <taxon>Methanobacteriota</taxon>
        <taxon>Stenosarchaea group</taxon>
        <taxon>Methanomicrobia</taxon>
        <taxon>Methanosarcinales</taxon>
        <taxon>Methanosarcinaceae</taxon>
        <taxon>Methanimicrococcus</taxon>
    </lineage>
</organism>
<gene>
    <name evidence="2" type="ORF">MmiAt1_01580</name>
</gene>
<proteinExistence type="predicted"/>
<dbReference type="PANTHER" id="PTHR33990:SF1">
    <property type="entry name" value="PROTEIN YJDN"/>
    <property type="match status" value="1"/>
</dbReference>
<dbReference type="EMBL" id="JAWDKC010000004">
    <property type="protein sequence ID" value="MDV0444626.1"/>
    <property type="molecule type" value="Genomic_DNA"/>
</dbReference>
<dbReference type="Pfam" id="PF06983">
    <property type="entry name" value="3-dmu-9_3-mt"/>
    <property type="match status" value="1"/>
</dbReference>
<evidence type="ECO:0000313" key="2">
    <source>
        <dbReference type="EMBL" id="MDV0444626.1"/>
    </source>
</evidence>
<dbReference type="InterPro" id="IPR029068">
    <property type="entry name" value="Glyas_Bleomycin-R_OHBP_Dase"/>
</dbReference>
<dbReference type="CDD" id="cd06588">
    <property type="entry name" value="PhnB_like"/>
    <property type="match status" value="1"/>
</dbReference>
<feature type="domain" description="PhnB-like" evidence="1">
    <location>
        <begin position="5"/>
        <end position="134"/>
    </location>
</feature>
<dbReference type="RefSeq" id="WP_318785024.1">
    <property type="nucleotide sequence ID" value="NZ_JAWDKC010000004.1"/>
</dbReference>
<evidence type="ECO:0000313" key="3">
    <source>
        <dbReference type="Proteomes" id="UP001272052"/>
    </source>
</evidence>
<dbReference type="InterPro" id="IPR028973">
    <property type="entry name" value="PhnB-like"/>
</dbReference>
<dbReference type="Gene3D" id="3.10.180.10">
    <property type="entry name" value="2,3-Dihydroxybiphenyl 1,2-Dioxygenase, domain 1"/>
    <property type="match status" value="1"/>
</dbReference>
<sequence length="142" mass="16091">MTFSAYINFDGNCREAVTFYAKAFGKDVPDFSTYGDMPPDPNFQISDEMKTIVMYCDMEIGGTNVMFCDMPPEFETIVGNNVTLVFGSKDKEEIQAVFARLSEGGTVSMELQETFYAALYGMLVDKFGITWQIIWEDGIKWK</sequence>
<accession>A0ABU3VMN5</accession>
<name>A0ABU3VMN5_9EURY</name>
<dbReference type="Proteomes" id="UP001272052">
    <property type="component" value="Unassembled WGS sequence"/>
</dbReference>
<protein>
    <recommendedName>
        <fullName evidence="1">PhnB-like domain-containing protein</fullName>
    </recommendedName>
</protein>
<dbReference type="PANTHER" id="PTHR33990">
    <property type="entry name" value="PROTEIN YJDN-RELATED"/>
    <property type="match status" value="1"/>
</dbReference>
<evidence type="ECO:0000259" key="1">
    <source>
        <dbReference type="Pfam" id="PF06983"/>
    </source>
</evidence>
<comment type="caution">
    <text evidence="2">The sequence shown here is derived from an EMBL/GenBank/DDBJ whole genome shotgun (WGS) entry which is preliminary data.</text>
</comment>
<keyword evidence="3" id="KW-1185">Reference proteome</keyword>